<organism evidence="1 2">
    <name type="scientific">Laccaria amethystina LaAM-08-1</name>
    <dbReference type="NCBI Taxonomy" id="1095629"/>
    <lineage>
        <taxon>Eukaryota</taxon>
        <taxon>Fungi</taxon>
        <taxon>Dikarya</taxon>
        <taxon>Basidiomycota</taxon>
        <taxon>Agaricomycotina</taxon>
        <taxon>Agaricomycetes</taxon>
        <taxon>Agaricomycetidae</taxon>
        <taxon>Agaricales</taxon>
        <taxon>Agaricineae</taxon>
        <taxon>Hydnangiaceae</taxon>
        <taxon>Laccaria</taxon>
    </lineage>
</organism>
<evidence type="ECO:0000313" key="2">
    <source>
        <dbReference type="Proteomes" id="UP000054477"/>
    </source>
</evidence>
<reference evidence="2" key="2">
    <citation type="submission" date="2015-01" db="EMBL/GenBank/DDBJ databases">
        <title>Evolutionary Origins and Diversification of the Mycorrhizal Mutualists.</title>
        <authorList>
            <consortium name="DOE Joint Genome Institute"/>
            <consortium name="Mycorrhizal Genomics Consortium"/>
            <person name="Kohler A."/>
            <person name="Kuo A."/>
            <person name="Nagy L.G."/>
            <person name="Floudas D."/>
            <person name="Copeland A."/>
            <person name="Barry K.W."/>
            <person name="Cichocki N."/>
            <person name="Veneault-Fourrey C."/>
            <person name="LaButti K."/>
            <person name="Lindquist E.A."/>
            <person name="Lipzen A."/>
            <person name="Lundell T."/>
            <person name="Morin E."/>
            <person name="Murat C."/>
            <person name="Riley R."/>
            <person name="Ohm R."/>
            <person name="Sun H."/>
            <person name="Tunlid A."/>
            <person name="Henrissat B."/>
            <person name="Grigoriev I.V."/>
            <person name="Hibbett D.S."/>
            <person name="Martin F."/>
        </authorList>
    </citation>
    <scope>NUCLEOTIDE SEQUENCE [LARGE SCALE GENOMIC DNA]</scope>
    <source>
        <strain evidence="2">LaAM-08-1</strain>
    </source>
</reference>
<keyword evidence="2" id="KW-1185">Reference proteome</keyword>
<dbReference type="Proteomes" id="UP000054477">
    <property type="component" value="Unassembled WGS sequence"/>
</dbReference>
<dbReference type="EMBL" id="KN839015">
    <property type="protein sequence ID" value="KIJ91388.1"/>
    <property type="molecule type" value="Genomic_DNA"/>
</dbReference>
<dbReference type="AlphaFoldDB" id="A0A0C9WT47"/>
<protein>
    <submittedName>
        <fullName evidence="1">Uncharacterized protein</fullName>
    </submittedName>
</protein>
<name>A0A0C9WT47_9AGAR</name>
<accession>A0A0C9WT47</accession>
<gene>
    <name evidence="1" type="ORF">K443DRAFT_14436</name>
</gene>
<evidence type="ECO:0000313" key="1">
    <source>
        <dbReference type="EMBL" id="KIJ91388.1"/>
    </source>
</evidence>
<reference evidence="1 2" key="1">
    <citation type="submission" date="2014-04" db="EMBL/GenBank/DDBJ databases">
        <authorList>
            <consortium name="DOE Joint Genome Institute"/>
            <person name="Kuo A."/>
            <person name="Kohler A."/>
            <person name="Nagy L.G."/>
            <person name="Floudas D."/>
            <person name="Copeland A."/>
            <person name="Barry K.W."/>
            <person name="Cichocki N."/>
            <person name="Veneault-Fourrey C."/>
            <person name="LaButti K."/>
            <person name="Lindquist E.A."/>
            <person name="Lipzen A."/>
            <person name="Lundell T."/>
            <person name="Morin E."/>
            <person name="Murat C."/>
            <person name="Sun H."/>
            <person name="Tunlid A."/>
            <person name="Henrissat B."/>
            <person name="Grigoriev I.V."/>
            <person name="Hibbett D.S."/>
            <person name="Martin F."/>
            <person name="Nordberg H.P."/>
            <person name="Cantor M.N."/>
            <person name="Hua S.X."/>
        </authorList>
    </citation>
    <scope>NUCLEOTIDE SEQUENCE [LARGE SCALE GENOMIC DNA]</scope>
    <source>
        <strain evidence="1 2">LaAM-08-1</strain>
    </source>
</reference>
<sequence length="51" mass="5719">MSAGRSFVEGIQKLQPLSARSPTTEGGDEIFRMDVISEWTWFPNGRDYPSA</sequence>
<proteinExistence type="predicted"/>
<dbReference type="HOGENOM" id="CLU_3106760_0_0_1"/>